<dbReference type="InterPro" id="IPR027417">
    <property type="entry name" value="P-loop_NTPase"/>
</dbReference>
<dbReference type="Proteomes" id="UP000230282">
    <property type="component" value="Unassembled WGS sequence"/>
</dbReference>
<protein>
    <submittedName>
        <fullName evidence="1">Pilus assembly protein</fullName>
    </submittedName>
</protein>
<sequence length="369" mass="41931">MLLLDKEKPAIHSSRKVAVLSTSTEIQDKVSQRLRVQGMEYIEILNADLFTSNIALNAEDIVGIIIDIHNETDIVRIAEYINTIVPQNIWCCLIGNSDSITMAEKLLKRGILYFHTDTQLDLMMEKITASEMHTEHNRHTIKICVLGCKGGIGSSFISSHIANQIITHKKIPVLLAQGPNGSQDLDLLFDKKLQGDIVKYDDYLDLFNGKAEKLTSAQTEKYNFIIYDQPIFNINKDYFPNFFEYGNNFILVVDRHIGSLRVAKQFLDQCENSNQIIRTFVCISDHKAKNDQLMSKADIETLLNTKVDTVIPFIPHTVSKNVLWVKFKKIHKNAFFSLAMKIIGILPRNNTSTDNKGLFSSLLQKLLNK</sequence>
<keyword evidence="2" id="KW-1185">Reference proteome</keyword>
<dbReference type="OrthoDB" id="7066706at2"/>
<comment type="caution">
    <text evidence="1">The sequence shown here is derived from an EMBL/GenBank/DDBJ whole genome shotgun (WGS) entry which is preliminary data.</text>
</comment>
<dbReference type="AlphaFoldDB" id="A0A2M8RWU3"/>
<dbReference type="RefSeq" id="WP_100296296.1">
    <property type="nucleotide sequence ID" value="NZ_PHGZ01000008.1"/>
</dbReference>
<dbReference type="Gene3D" id="3.40.50.300">
    <property type="entry name" value="P-loop containing nucleotide triphosphate hydrolases"/>
    <property type="match status" value="1"/>
</dbReference>
<organism evidence="1 2">
    <name type="scientific">Caviibacterium pharyngocola</name>
    <dbReference type="NCBI Taxonomy" id="28159"/>
    <lineage>
        <taxon>Bacteria</taxon>
        <taxon>Pseudomonadati</taxon>
        <taxon>Pseudomonadota</taxon>
        <taxon>Gammaproteobacteria</taxon>
        <taxon>Pasteurellales</taxon>
        <taxon>Pasteurellaceae</taxon>
        <taxon>Caviibacterium</taxon>
    </lineage>
</organism>
<dbReference type="EMBL" id="PHGZ01000008">
    <property type="protein sequence ID" value="PJG83358.1"/>
    <property type="molecule type" value="Genomic_DNA"/>
</dbReference>
<accession>A0A2M8RWU3</accession>
<reference evidence="1 2" key="1">
    <citation type="submission" date="2017-11" db="EMBL/GenBank/DDBJ databases">
        <title>Reclassification of Bisgaard taxon 5 as Caviibacterium pharyngocola gen. nov., sp. nov.</title>
        <authorList>
            <person name="Christensen H."/>
        </authorList>
    </citation>
    <scope>NUCLEOTIDE SEQUENCE [LARGE SCALE GENOMIC DNA]</scope>
    <source>
        <strain evidence="1 2">7_3</strain>
    </source>
</reference>
<name>A0A2M8RWU3_9PAST</name>
<dbReference type="SUPFAM" id="SSF52540">
    <property type="entry name" value="P-loop containing nucleoside triphosphate hydrolases"/>
    <property type="match status" value="1"/>
</dbReference>
<proteinExistence type="predicted"/>
<gene>
    <name evidence="1" type="ORF">CVP04_04335</name>
</gene>
<evidence type="ECO:0000313" key="2">
    <source>
        <dbReference type="Proteomes" id="UP000230282"/>
    </source>
</evidence>
<evidence type="ECO:0000313" key="1">
    <source>
        <dbReference type="EMBL" id="PJG83358.1"/>
    </source>
</evidence>